<dbReference type="PROSITE" id="PS52029">
    <property type="entry name" value="LD_TPASE"/>
    <property type="match status" value="1"/>
</dbReference>
<evidence type="ECO:0000256" key="8">
    <source>
        <dbReference type="ARBA" id="ARBA00023316"/>
    </source>
</evidence>
<dbReference type="PANTHER" id="PTHR30582">
    <property type="entry name" value="L,D-TRANSPEPTIDASE"/>
    <property type="match status" value="1"/>
</dbReference>
<dbReference type="InterPro" id="IPR038063">
    <property type="entry name" value="Transpep_catalytic_dom"/>
</dbReference>
<gene>
    <name evidence="12" type="ORF">BBK14_02300</name>
</gene>
<dbReference type="Pfam" id="PF03734">
    <property type="entry name" value="YkuD"/>
    <property type="match status" value="1"/>
</dbReference>
<keyword evidence="6 9" id="KW-0133">Cell shape</keyword>
<dbReference type="OrthoDB" id="5243103at2"/>
<dbReference type="InterPro" id="IPR005490">
    <property type="entry name" value="LD_TPept_cat_dom"/>
</dbReference>
<comment type="pathway">
    <text evidence="1 9">Cell wall biogenesis; peptidoglycan biosynthesis.</text>
</comment>
<feature type="compositionally biased region" description="Pro residues" evidence="10">
    <location>
        <begin position="43"/>
        <end position="55"/>
    </location>
</feature>
<dbReference type="SUPFAM" id="SSF141523">
    <property type="entry name" value="L,D-transpeptidase catalytic domain-like"/>
    <property type="match status" value="1"/>
</dbReference>
<organism evidence="12 13">
    <name type="scientific">Parafrankia soli</name>
    <dbReference type="NCBI Taxonomy" id="2599596"/>
    <lineage>
        <taxon>Bacteria</taxon>
        <taxon>Bacillati</taxon>
        <taxon>Actinomycetota</taxon>
        <taxon>Actinomycetes</taxon>
        <taxon>Frankiales</taxon>
        <taxon>Frankiaceae</taxon>
        <taxon>Parafrankia</taxon>
    </lineage>
</organism>
<evidence type="ECO:0000313" key="13">
    <source>
        <dbReference type="Proteomes" id="UP000179769"/>
    </source>
</evidence>
<accession>A0A1S1QU40</accession>
<evidence type="ECO:0000256" key="2">
    <source>
        <dbReference type="ARBA" id="ARBA00005992"/>
    </source>
</evidence>
<dbReference type="CDD" id="cd16913">
    <property type="entry name" value="YkuD_like"/>
    <property type="match status" value="1"/>
</dbReference>
<evidence type="ECO:0000256" key="4">
    <source>
        <dbReference type="ARBA" id="ARBA00022679"/>
    </source>
</evidence>
<feature type="active site" description="Nucleophile" evidence="9">
    <location>
        <position position="260"/>
    </location>
</feature>
<comment type="caution">
    <text evidence="12">The sequence shown here is derived from an EMBL/GenBank/DDBJ whole genome shotgun (WGS) entry which is preliminary data.</text>
</comment>
<evidence type="ECO:0000256" key="10">
    <source>
        <dbReference type="SAM" id="MobiDB-lite"/>
    </source>
</evidence>
<dbReference type="GO" id="GO:0071972">
    <property type="term" value="F:peptidoglycan L,D-transpeptidase activity"/>
    <property type="evidence" value="ECO:0007669"/>
    <property type="project" value="TreeGrafter"/>
</dbReference>
<feature type="active site" description="Proton donor/acceptor" evidence="9">
    <location>
        <position position="244"/>
    </location>
</feature>
<keyword evidence="4" id="KW-0808">Transferase</keyword>
<dbReference type="Proteomes" id="UP000179769">
    <property type="component" value="Unassembled WGS sequence"/>
</dbReference>
<evidence type="ECO:0000256" key="1">
    <source>
        <dbReference type="ARBA" id="ARBA00004752"/>
    </source>
</evidence>
<keyword evidence="3" id="KW-0328">Glycosyltransferase</keyword>
<comment type="similarity">
    <text evidence="2">Belongs to the YkuD family.</text>
</comment>
<dbReference type="GO" id="GO:0018104">
    <property type="term" value="P:peptidoglycan-protein cross-linking"/>
    <property type="evidence" value="ECO:0007669"/>
    <property type="project" value="TreeGrafter"/>
</dbReference>
<dbReference type="Gene3D" id="2.40.440.10">
    <property type="entry name" value="L,D-transpeptidase catalytic domain-like"/>
    <property type="match status" value="1"/>
</dbReference>
<evidence type="ECO:0000313" key="12">
    <source>
        <dbReference type="EMBL" id="OHV37237.1"/>
    </source>
</evidence>
<evidence type="ECO:0000256" key="6">
    <source>
        <dbReference type="ARBA" id="ARBA00022960"/>
    </source>
</evidence>
<dbReference type="GO" id="GO:0016757">
    <property type="term" value="F:glycosyltransferase activity"/>
    <property type="evidence" value="ECO:0007669"/>
    <property type="project" value="UniProtKB-KW"/>
</dbReference>
<dbReference type="GO" id="GO:0071555">
    <property type="term" value="P:cell wall organization"/>
    <property type="evidence" value="ECO:0007669"/>
    <property type="project" value="UniProtKB-UniRule"/>
</dbReference>
<name>A0A1S1QU40_9ACTN</name>
<feature type="domain" description="L,D-TPase catalytic" evidence="11">
    <location>
        <begin position="163"/>
        <end position="284"/>
    </location>
</feature>
<evidence type="ECO:0000256" key="7">
    <source>
        <dbReference type="ARBA" id="ARBA00022984"/>
    </source>
</evidence>
<dbReference type="GO" id="GO:0005576">
    <property type="term" value="C:extracellular region"/>
    <property type="evidence" value="ECO:0007669"/>
    <property type="project" value="TreeGrafter"/>
</dbReference>
<dbReference type="UniPathway" id="UPA00219"/>
<proteinExistence type="inferred from homology"/>
<keyword evidence="13" id="KW-1185">Reference proteome</keyword>
<evidence type="ECO:0000256" key="3">
    <source>
        <dbReference type="ARBA" id="ARBA00022676"/>
    </source>
</evidence>
<dbReference type="PROSITE" id="PS51257">
    <property type="entry name" value="PROKAR_LIPOPROTEIN"/>
    <property type="match status" value="1"/>
</dbReference>
<keyword evidence="5" id="KW-0378">Hydrolase</keyword>
<dbReference type="InterPro" id="IPR050979">
    <property type="entry name" value="LD-transpeptidase"/>
</dbReference>
<keyword evidence="8 9" id="KW-0961">Cell wall biogenesis/degradation</keyword>
<sequence length="285" mass="29714">MRRGQQDTAGRRRGPAAATAVLLSAMVGMTLLAGCGGSGRSPAPDPGPRPHPAPGASPSVGPRAGGATPREDGTPAGDGAELALPAGWSWVAHADVPQIKIFGRPGDDEPRWTLASPNPRGVPLLFGVEERQPAWLRVKVPVRPNGSVGWVRTADTTISTTPFELLVDRSEHQLTIFRDNTVVTKLPVGIGTGATPTPTGTFYLTELLRPGDPNGPWGPFAFGLSGFSDVITQFNGAEGIIGLHGTNRPDLVGSDVSMGCIRLRNADLLRLVDVVPLGTPITIVG</sequence>
<keyword evidence="7 9" id="KW-0573">Peptidoglycan synthesis</keyword>
<dbReference type="GO" id="GO:0008360">
    <property type="term" value="P:regulation of cell shape"/>
    <property type="evidence" value="ECO:0007669"/>
    <property type="project" value="UniProtKB-UniRule"/>
</dbReference>
<protein>
    <recommendedName>
        <fullName evidence="11">L,D-TPase catalytic domain-containing protein</fullName>
    </recommendedName>
</protein>
<evidence type="ECO:0000259" key="11">
    <source>
        <dbReference type="PROSITE" id="PS52029"/>
    </source>
</evidence>
<feature type="region of interest" description="Disordered" evidence="10">
    <location>
        <begin position="33"/>
        <end position="81"/>
    </location>
</feature>
<reference evidence="13" key="1">
    <citation type="submission" date="2016-07" db="EMBL/GenBank/DDBJ databases">
        <title>Frankia sp. NRRL B-16219 Genome sequencing.</title>
        <authorList>
            <person name="Ghodhbane-Gtari F."/>
            <person name="Swanson E."/>
            <person name="Gueddou A."/>
            <person name="Louati M."/>
            <person name="Nouioui I."/>
            <person name="Hezbri K."/>
            <person name="Abebe-Akele F."/>
            <person name="Simpson S."/>
            <person name="Morris K."/>
            <person name="Thomas K."/>
            <person name="Gtari M."/>
            <person name="Tisa L.S."/>
        </authorList>
    </citation>
    <scope>NUCLEOTIDE SEQUENCE [LARGE SCALE GENOMIC DNA]</scope>
    <source>
        <strain evidence="13">NRRL B-16219</strain>
    </source>
</reference>
<dbReference type="EMBL" id="MAXA01000113">
    <property type="protein sequence ID" value="OHV37237.1"/>
    <property type="molecule type" value="Genomic_DNA"/>
</dbReference>
<evidence type="ECO:0000256" key="5">
    <source>
        <dbReference type="ARBA" id="ARBA00022801"/>
    </source>
</evidence>
<evidence type="ECO:0000256" key="9">
    <source>
        <dbReference type="PROSITE-ProRule" id="PRU01373"/>
    </source>
</evidence>
<dbReference type="PANTHER" id="PTHR30582:SF24">
    <property type="entry name" value="L,D-TRANSPEPTIDASE ERFK_SRFK-RELATED"/>
    <property type="match status" value="1"/>
</dbReference>
<dbReference type="AlphaFoldDB" id="A0A1S1QU40"/>